<feature type="domain" description="YgjP-like metallopeptidase" evidence="2">
    <location>
        <begin position="45"/>
        <end position="245"/>
    </location>
</feature>
<dbReference type="OrthoDB" id="9795402at2"/>
<name>A0A3S0K1S2_9PROT</name>
<proteinExistence type="predicted"/>
<evidence type="ECO:0000313" key="4">
    <source>
        <dbReference type="Proteomes" id="UP000277007"/>
    </source>
</evidence>
<dbReference type="Pfam" id="PF01863">
    <property type="entry name" value="YgjP-like"/>
    <property type="match status" value="1"/>
</dbReference>
<evidence type="ECO:0000313" key="3">
    <source>
        <dbReference type="EMBL" id="RTR16778.1"/>
    </source>
</evidence>
<dbReference type="AlphaFoldDB" id="A0A3S0K1S2"/>
<dbReference type="PANTHER" id="PTHR30399:SF1">
    <property type="entry name" value="UTP PYROPHOSPHATASE"/>
    <property type="match status" value="1"/>
</dbReference>
<dbReference type="PANTHER" id="PTHR30399">
    <property type="entry name" value="UNCHARACTERIZED PROTEIN YGJP"/>
    <property type="match status" value="1"/>
</dbReference>
<organism evidence="3 4">
    <name type="scientific">Azospirillum griseum</name>
    <dbReference type="NCBI Taxonomy" id="2496639"/>
    <lineage>
        <taxon>Bacteria</taxon>
        <taxon>Pseudomonadati</taxon>
        <taxon>Pseudomonadota</taxon>
        <taxon>Alphaproteobacteria</taxon>
        <taxon>Rhodospirillales</taxon>
        <taxon>Azospirillaceae</taxon>
        <taxon>Azospirillum</taxon>
    </lineage>
</organism>
<dbReference type="Proteomes" id="UP000277007">
    <property type="component" value="Unassembled WGS sequence"/>
</dbReference>
<sequence length="254" mass="28197">MVSRRPTPIRRRKRTSAATPKPSRALEIFGLPAPLELRESARATRMTLKVDPGRDLIQVVIPVGVSERDARSFIGRHLVWLRARMAALPPPLPFIDGAVIPVRGVDHTVRWVADLRGPTRIEDGAILVGGLPDHTTRRVRDFLVSEAKREIGARARVKAALIGARIAAITLRDTKSRWGSCSSTGRLSFSWRLILAPDSVLDYVVGHEVAHLQEMNHSPQFWALCARLTAELNPDVDTPRGWLKANGARLLRYG</sequence>
<dbReference type="EMBL" id="RXMA01000023">
    <property type="protein sequence ID" value="RTR16778.1"/>
    <property type="molecule type" value="Genomic_DNA"/>
</dbReference>
<dbReference type="InterPro" id="IPR053136">
    <property type="entry name" value="UTP_pyrophosphatase-like"/>
</dbReference>
<dbReference type="CDD" id="cd07344">
    <property type="entry name" value="M48_yhfN_like"/>
    <property type="match status" value="1"/>
</dbReference>
<evidence type="ECO:0000256" key="1">
    <source>
        <dbReference type="SAM" id="MobiDB-lite"/>
    </source>
</evidence>
<gene>
    <name evidence="3" type="ORF">EJ903_19830</name>
</gene>
<accession>A0A3S0K1S2</accession>
<keyword evidence="4" id="KW-1185">Reference proteome</keyword>
<evidence type="ECO:0000259" key="2">
    <source>
        <dbReference type="Pfam" id="PF01863"/>
    </source>
</evidence>
<reference evidence="3 4" key="1">
    <citation type="submission" date="2018-12" db="EMBL/GenBank/DDBJ databases">
        <authorList>
            <person name="Yang Y."/>
        </authorList>
    </citation>
    <scope>NUCLEOTIDE SEQUENCE [LARGE SCALE GENOMIC DNA]</scope>
    <source>
        <strain evidence="3 4">L-25-5w-1</strain>
    </source>
</reference>
<dbReference type="Gene3D" id="3.30.2010.10">
    <property type="entry name" value="Metalloproteases ('zincins'), catalytic domain"/>
    <property type="match status" value="1"/>
</dbReference>
<protein>
    <submittedName>
        <fullName evidence="3">M48 family peptidase</fullName>
    </submittedName>
</protein>
<comment type="caution">
    <text evidence="3">The sequence shown here is derived from an EMBL/GenBank/DDBJ whole genome shotgun (WGS) entry which is preliminary data.</text>
</comment>
<dbReference type="InterPro" id="IPR002725">
    <property type="entry name" value="YgjP-like_metallopeptidase"/>
</dbReference>
<feature type="region of interest" description="Disordered" evidence="1">
    <location>
        <begin position="1"/>
        <end position="21"/>
    </location>
</feature>